<accession>A0A238HGV2</accession>
<proteinExistence type="inferred from homology"/>
<dbReference type="Gene3D" id="1.25.40.10">
    <property type="entry name" value="Tetratricopeptide repeat domain"/>
    <property type="match status" value="1"/>
</dbReference>
<name>A0A238HGV2_9NEIS</name>
<keyword evidence="3 9" id="KW-0812">Transmembrane</keyword>
<evidence type="ECO:0000256" key="6">
    <source>
        <dbReference type="ARBA" id="ARBA00023186"/>
    </source>
</evidence>
<keyword evidence="2" id="KW-1003">Cell membrane</keyword>
<organism evidence="11">
    <name type="scientific">Kingella negevensis</name>
    <dbReference type="NCBI Taxonomy" id="1522312"/>
    <lineage>
        <taxon>Bacteria</taxon>
        <taxon>Pseudomonadati</taxon>
        <taxon>Pseudomonadota</taxon>
        <taxon>Betaproteobacteria</taxon>
        <taxon>Neisseriales</taxon>
        <taxon>Neisseriaceae</taxon>
        <taxon>Kingella</taxon>
    </lineage>
</organism>
<evidence type="ECO:0000259" key="10">
    <source>
        <dbReference type="Pfam" id="PF09976"/>
    </source>
</evidence>
<sequence length="198" mass="21033">MSSHHEELQEIENVKHYWKNGGKWVVAALVAAALGYLGNVIYQGQVRKGNEAAATAASQVKGDTAKLAALQAAHTKSPATAAATLETAQTLFNAGKLNEAATAYRWVLANQQAPVFQAQAAQNLANVLLQQKKFDDALAVLNTPVDDSFAPVMNEIKGDVLAAQGKTKEAADAYKLALDKLPEGSPSRELVQVKANLL</sequence>
<dbReference type="Pfam" id="PF09976">
    <property type="entry name" value="TPR_21"/>
    <property type="match status" value="1"/>
</dbReference>
<reference evidence="11" key="1">
    <citation type="submission" date="2017-05" db="EMBL/GenBank/DDBJ databases">
        <authorList>
            <person name="Song R."/>
            <person name="Chenine A.L."/>
            <person name="Ruprecht R.M."/>
        </authorList>
    </citation>
    <scope>NUCLEOTIDE SEQUENCE</scope>
    <source>
        <strain evidence="11">Kingella_eburonensis</strain>
    </source>
</reference>
<keyword evidence="6" id="KW-0143">Chaperone</keyword>
<evidence type="ECO:0000256" key="1">
    <source>
        <dbReference type="ARBA" id="ARBA00004401"/>
    </source>
</evidence>
<keyword evidence="5 9" id="KW-0472">Membrane</keyword>
<dbReference type="SUPFAM" id="SSF48452">
    <property type="entry name" value="TPR-like"/>
    <property type="match status" value="1"/>
</dbReference>
<dbReference type="InterPro" id="IPR026039">
    <property type="entry name" value="YfgM"/>
</dbReference>
<evidence type="ECO:0000256" key="9">
    <source>
        <dbReference type="SAM" id="Phobius"/>
    </source>
</evidence>
<dbReference type="OrthoDB" id="8521102at2"/>
<dbReference type="InterPro" id="IPR011990">
    <property type="entry name" value="TPR-like_helical_dom_sf"/>
</dbReference>
<dbReference type="PANTHER" id="PTHR38035">
    <property type="entry name" value="UPF0070 PROTEIN YFGM"/>
    <property type="match status" value="1"/>
</dbReference>
<dbReference type="GO" id="GO:0005886">
    <property type="term" value="C:plasma membrane"/>
    <property type="evidence" value="ECO:0007669"/>
    <property type="project" value="UniProtKB-SubCell"/>
</dbReference>
<dbReference type="EMBL" id="FXUV02000041">
    <property type="protein sequence ID" value="SNB77652.1"/>
    <property type="molecule type" value="Genomic_DNA"/>
</dbReference>
<dbReference type="PANTHER" id="PTHR38035:SF1">
    <property type="entry name" value="ANCILLARY SECYEG TRANSLOCON SUBUNIT"/>
    <property type="match status" value="1"/>
</dbReference>
<protein>
    <recommendedName>
        <fullName evidence="8">Ancillary SecYEG translocon subunit</fullName>
    </recommendedName>
</protein>
<feature type="transmembrane region" description="Helical" evidence="9">
    <location>
        <begin position="24"/>
        <end position="42"/>
    </location>
</feature>
<feature type="domain" description="Ancillary SecYEG translocon subunit/Cell division coordinator CpoB TPR" evidence="10">
    <location>
        <begin position="15"/>
        <end position="196"/>
    </location>
</feature>
<evidence type="ECO:0000313" key="12">
    <source>
        <dbReference type="EMBL" id="SNB77652.1"/>
    </source>
</evidence>
<dbReference type="EMBL" id="FXUV01000035">
    <property type="protein sequence ID" value="SMQ12888.1"/>
    <property type="molecule type" value="Genomic_DNA"/>
</dbReference>
<keyword evidence="13" id="KW-1185">Reference proteome</keyword>
<keyword evidence="4 9" id="KW-1133">Transmembrane helix</keyword>
<evidence type="ECO:0000256" key="3">
    <source>
        <dbReference type="ARBA" id="ARBA00022692"/>
    </source>
</evidence>
<evidence type="ECO:0000256" key="5">
    <source>
        <dbReference type="ARBA" id="ARBA00023136"/>
    </source>
</evidence>
<dbReference type="GO" id="GO:0044877">
    <property type="term" value="F:protein-containing complex binding"/>
    <property type="evidence" value="ECO:0007669"/>
    <property type="project" value="InterPro"/>
</dbReference>
<evidence type="ECO:0000256" key="2">
    <source>
        <dbReference type="ARBA" id="ARBA00022475"/>
    </source>
</evidence>
<evidence type="ECO:0000256" key="7">
    <source>
        <dbReference type="ARBA" id="ARBA00024197"/>
    </source>
</evidence>
<dbReference type="STRING" id="1522312.GCA_900177895_01312"/>
<comment type="subcellular location">
    <subcellularLocation>
        <location evidence="1">Cell membrane</location>
        <topology evidence="1">Single-pass type II membrane protein</topology>
    </subcellularLocation>
</comment>
<evidence type="ECO:0000313" key="13">
    <source>
        <dbReference type="Proteomes" id="UP000215450"/>
    </source>
</evidence>
<dbReference type="InterPro" id="IPR018704">
    <property type="entry name" value="SecYEG/CpoB_TPR"/>
</dbReference>
<dbReference type="AlphaFoldDB" id="A0A238HGV2"/>
<dbReference type="Proteomes" id="UP000215450">
    <property type="component" value="Unassembled WGS sequence"/>
</dbReference>
<comment type="similarity">
    <text evidence="7">Belongs to the YfgM family.</text>
</comment>
<dbReference type="RefSeq" id="WP_095062970.1">
    <property type="nucleotide sequence ID" value="NZ_FXUV02000041.1"/>
</dbReference>
<reference evidence="12 13" key="2">
    <citation type="submission" date="2017-06" db="EMBL/GenBank/DDBJ databases">
        <authorList>
            <person name="Kim H.J."/>
            <person name="Triplett B.A."/>
        </authorList>
    </citation>
    <scope>NUCLEOTIDE SEQUENCE [LARGE SCALE GENOMIC DNA]</scope>
    <source>
        <strain evidence="12">Kingella_eburonensis</strain>
    </source>
</reference>
<gene>
    <name evidence="11" type="ORF">KEBURONENSIS_01705</name>
    <name evidence="12" type="ORF">KEBURONENSIS_01741</name>
</gene>
<evidence type="ECO:0000313" key="11">
    <source>
        <dbReference type="EMBL" id="SMQ12888.1"/>
    </source>
</evidence>
<evidence type="ECO:0000256" key="4">
    <source>
        <dbReference type="ARBA" id="ARBA00022989"/>
    </source>
</evidence>
<evidence type="ECO:0000256" key="8">
    <source>
        <dbReference type="ARBA" id="ARBA00024235"/>
    </source>
</evidence>